<feature type="transmembrane region" description="Helical" evidence="5">
    <location>
        <begin position="45"/>
        <end position="62"/>
    </location>
</feature>
<keyword evidence="5" id="KW-0472">Membrane</keyword>
<dbReference type="InterPro" id="IPR004358">
    <property type="entry name" value="Sig_transdc_His_kin-like_C"/>
</dbReference>
<dbReference type="PROSITE" id="PS50110">
    <property type="entry name" value="RESPONSE_REGULATORY"/>
    <property type="match status" value="1"/>
</dbReference>
<evidence type="ECO:0000256" key="3">
    <source>
        <dbReference type="PROSITE-ProRule" id="PRU00169"/>
    </source>
</evidence>
<organism evidence="8 9">
    <name type="scientific">Acrasis kona</name>
    <dbReference type="NCBI Taxonomy" id="1008807"/>
    <lineage>
        <taxon>Eukaryota</taxon>
        <taxon>Discoba</taxon>
        <taxon>Heterolobosea</taxon>
        <taxon>Tetramitia</taxon>
        <taxon>Eutetramitia</taxon>
        <taxon>Acrasidae</taxon>
        <taxon>Acrasis</taxon>
    </lineage>
</organism>
<dbReference type="Gene3D" id="1.10.287.130">
    <property type="match status" value="1"/>
</dbReference>
<evidence type="ECO:0000256" key="1">
    <source>
        <dbReference type="ARBA" id="ARBA00022553"/>
    </source>
</evidence>
<dbReference type="Gene3D" id="3.40.50.2300">
    <property type="match status" value="1"/>
</dbReference>
<evidence type="ECO:0000313" key="8">
    <source>
        <dbReference type="EMBL" id="KAL0480521.1"/>
    </source>
</evidence>
<sequence>MTSKFGNVFQSSKGPQISLILIRSVATTICVCLVQLAAGREAPGYILHMLTIWMGTLFASQLTGRSEITVFIGASKILFCGLCMSYMGNDMKEIILACFLLTMTAVMSQFYKKFMKQLMLVERTTAKNKEVDRMIRVYRDLYQFAPVIFMSLDAKTHAVIDFNKKGVEIFGNALVSGVNFVNLFCEELSRQVRDALNYPNNGMEDESYLKVKDQDKYLTMCVSALEDNESKLKLLHVILIDVTESRQAQQNVNQLNIKLTEAKESAEKSNLDKSRFLAITSHELRTPLHGVICSCDLLNDTKLEPEQNKLVNVIGSCSTILVDLINKIMDFSKIEADAMQLEDARFDLHHVVETVCFGLSSKAIKRKVHLTTSLKPNVPQYVSGDSTRLSQILVNLIGNALKFTEAGGSVHVSVGLHKPDEQDQHFIKFVVKDTGIGIPKSSIPILFNDFSQVDTSTTRKFGGTGLGLAISRRIAELMKGDITVDSEIGVGSTFTFTCAAKKAKQEVNVNSKLISPRESDIVCDLTFVKVLVAEDSSINRAVMMRMLNKLGIFDVVMCPDGEKAVEAFKKQKFNVVLMDGSMPIMDGYIASKTIRSYEAENNLVPTPIIAVTANATSQLMQMCHDAGMTSYLIKPLVVKGLKEGLLSALGMSIPNESTEYGIVDC</sequence>
<dbReference type="InterPro" id="IPR011006">
    <property type="entry name" value="CheY-like_superfamily"/>
</dbReference>
<dbReference type="FunFam" id="3.30.565.10:FF:000010">
    <property type="entry name" value="Sensor histidine kinase RcsC"/>
    <property type="match status" value="1"/>
</dbReference>
<feature type="coiled-coil region" evidence="4">
    <location>
        <begin position="245"/>
        <end position="272"/>
    </location>
</feature>
<dbReference type="Pfam" id="PF00072">
    <property type="entry name" value="Response_reg"/>
    <property type="match status" value="1"/>
</dbReference>
<reference evidence="8 9" key="1">
    <citation type="submission" date="2024-03" db="EMBL/GenBank/DDBJ databases">
        <title>The Acrasis kona genome and developmental transcriptomes reveal deep origins of eukaryotic multicellular pathways.</title>
        <authorList>
            <person name="Sheikh S."/>
            <person name="Fu C.-J."/>
            <person name="Brown M.W."/>
            <person name="Baldauf S.L."/>
        </authorList>
    </citation>
    <scope>NUCLEOTIDE SEQUENCE [LARGE SCALE GENOMIC DNA]</scope>
    <source>
        <strain evidence="8 9">ATCC MYA-3509</strain>
    </source>
</reference>
<dbReference type="InterPro" id="IPR036097">
    <property type="entry name" value="HisK_dim/P_sf"/>
</dbReference>
<dbReference type="InterPro" id="IPR005467">
    <property type="entry name" value="His_kinase_dom"/>
</dbReference>
<dbReference type="InterPro" id="IPR036890">
    <property type="entry name" value="HATPase_C_sf"/>
</dbReference>
<feature type="transmembrane region" description="Helical" evidence="5">
    <location>
        <begin position="68"/>
        <end position="87"/>
    </location>
</feature>
<keyword evidence="1 3" id="KW-0597">Phosphoprotein</keyword>
<evidence type="ECO:0000259" key="7">
    <source>
        <dbReference type="PROSITE" id="PS50110"/>
    </source>
</evidence>
<dbReference type="AlphaFoldDB" id="A0AAW2YSU3"/>
<dbReference type="InterPro" id="IPR001789">
    <property type="entry name" value="Sig_transdc_resp-reg_receiver"/>
</dbReference>
<dbReference type="CDD" id="cd00082">
    <property type="entry name" value="HisKA"/>
    <property type="match status" value="1"/>
</dbReference>
<dbReference type="SMART" id="SM00448">
    <property type="entry name" value="REC"/>
    <property type="match status" value="1"/>
</dbReference>
<dbReference type="PROSITE" id="PS50109">
    <property type="entry name" value="HIS_KIN"/>
    <property type="match status" value="1"/>
</dbReference>
<dbReference type="PRINTS" id="PR00344">
    <property type="entry name" value="BCTRLSENSOR"/>
</dbReference>
<dbReference type="Gene3D" id="3.30.450.20">
    <property type="entry name" value="PAS domain"/>
    <property type="match status" value="1"/>
</dbReference>
<dbReference type="Gene3D" id="3.30.565.10">
    <property type="entry name" value="Histidine kinase-like ATPase, C-terminal domain"/>
    <property type="match status" value="1"/>
</dbReference>
<dbReference type="PANTHER" id="PTHR45339:SF1">
    <property type="entry name" value="HYBRID SIGNAL TRANSDUCTION HISTIDINE KINASE J"/>
    <property type="match status" value="1"/>
</dbReference>
<feature type="modified residue" description="4-aspartylphosphate" evidence="3">
    <location>
        <position position="579"/>
    </location>
</feature>
<dbReference type="SMART" id="SM00388">
    <property type="entry name" value="HisKA"/>
    <property type="match status" value="1"/>
</dbReference>
<dbReference type="InterPro" id="IPR003661">
    <property type="entry name" value="HisK_dim/P_dom"/>
</dbReference>
<gene>
    <name evidence="8" type="ORF">AKO1_002355</name>
</gene>
<feature type="domain" description="Response regulatory" evidence="7">
    <location>
        <begin position="529"/>
        <end position="649"/>
    </location>
</feature>
<evidence type="ECO:0000313" key="9">
    <source>
        <dbReference type="Proteomes" id="UP001431209"/>
    </source>
</evidence>
<dbReference type="PANTHER" id="PTHR45339">
    <property type="entry name" value="HYBRID SIGNAL TRANSDUCTION HISTIDINE KINASE J"/>
    <property type="match status" value="1"/>
</dbReference>
<keyword evidence="5" id="KW-0812">Transmembrane</keyword>
<accession>A0AAW2YSU3</accession>
<dbReference type="Pfam" id="PF00512">
    <property type="entry name" value="HisKA"/>
    <property type="match status" value="1"/>
</dbReference>
<dbReference type="InterPro" id="IPR003594">
    <property type="entry name" value="HATPase_dom"/>
</dbReference>
<dbReference type="EMBL" id="JAOPGA020000661">
    <property type="protein sequence ID" value="KAL0480521.1"/>
    <property type="molecule type" value="Genomic_DNA"/>
</dbReference>
<feature type="transmembrane region" description="Helical" evidence="5">
    <location>
        <begin position="94"/>
        <end position="111"/>
    </location>
</feature>
<protein>
    <submittedName>
        <fullName evidence="8">Hybrid signal transduction histidine kinase dhkK</fullName>
    </submittedName>
</protein>
<dbReference type="SMART" id="SM00387">
    <property type="entry name" value="HATPase_c"/>
    <property type="match status" value="1"/>
</dbReference>
<dbReference type="CDD" id="cd17546">
    <property type="entry name" value="REC_hyHK_CKI1_RcsC-like"/>
    <property type="match status" value="1"/>
</dbReference>
<feature type="domain" description="Histidine kinase" evidence="6">
    <location>
        <begin position="279"/>
        <end position="502"/>
    </location>
</feature>
<keyword evidence="9" id="KW-1185">Reference proteome</keyword>
<keyword evidence="5" id="KW-1133">Transmembrane helix</keyword>
<dbReference type="SUPFAM" id="SSF55874">
    <property type="entry name" value="ATPase domain of HSP90 chaperone/DNA topoisomerase II/histidine kinase"/>
    <property type="match status" value="1"/>
</dbReference>
<keyword evidence="8" id="KW-0808">Transferase</keyword>
<dbReference type="GO" id="GO:0000155">
    <property type="term" value="F:phosphorelay sensor kinase activity"/>
    <property type="evidence" value="ECO:0007669"/>
    <property type="project" value="InterPro"/>
</dbReference>
<evidence type="ECO:0000256" key="2">
    <source>
        <dbReference type="ARBA" id="ARBA00023012"/>
    </source>
</evidence>
<comment type="caution">
    <text evidence="8">The sequence shown here is derived from an EMBL/GenBank/DDBJ whole genome shotgun (WGS) entry which is preliminary data.</text>
</comment>
<name>A0AAW2YSU3_9EUKA</name>
<dbReference type="Pfam" id="PF02518">
    <property type="entry name" value="HATPase_c"/>
    <property type="match status" value="1"/>
</dbReference>
<dbReference type="SUPFAM" id="SSF52172">
    <property type="entry name" value="CheY-like"/>
    <property type="match status" value="1"/>
</dbReference>
<keyword evidence="4" id="KW-0175">Coiled coil</keyword>
<evidence type="ECO:0000256" key="4">
    <source>
        <dbReference type="SAM" id="Coils"/>
    </source>
</evidence>
<dbReference type="CDD" id="cd16922">
    <property type="entry name" value="HATPase_EvgS-ArcB-TorS-like"/>
    <property type="match status" value="1"/>
</dbReference>
<keyword evidence="2" id="KW-0902">Two-component regulatory system</keyword>
<evidence type="ECO:0000259" key="6">
    <source>
        <dbReference type="PROSITE" id="PS50109"/>
    </source>
</evidence>
<evidence type="ECO:0000256" key="5">
    <source>
        <dbReference type="SAM" id="Phobius"/>
    </source>
</evidence>
<feature type="transmembrane region" description="Helical" evidence="5">
    <location>
        <begin position="20"/>
        <end position="38"/>
    </location>
</feature>
<proteinExistence type="predicted"/>
<keyword evidence="8" id="KW-0418">Kinase</keyword>
<dbReference type="SUPFAM" id="SSF47384">
    <property type="entry name" value="Homodimeric domain of signal transducing histidine kinase"/>
    <property type="match status" value="1"/>
</dbReference>
<dbReference type="Proteomes" id="UP001431209">
    <property type="component" value="Unassembled WGS sequence"/>
</dbReference>